<evidence type="ECO:0000313" key="3">
    <source>
        <dbReference type="Proteomes" id="UP001195483"/>
    </source>
</evidence>
<proteinExistence type="predicted"/>
<protein>
    <submittedName>
        <fullName evidence="2">Uncharacterized protein</fullName>
    </submittedName>
</protein>
<feature type="region of interest" description="Disordered" evidence="1">
    <location>
        <begin position="213"/>
        <end position="264"/>
    </location>
</feature>
<comment type="caution">
    <text evidence="2">The sequence shown here is derived from an EMBL/GenBank/DDBJ whole genome shotgun (WGS) entry which is preliminary data.</text>
</comment>
<gene>
    <name evidence="2" type="ORF">CHS0354_040895</name>
</gene>
<dbReference type="EMBL" id="JAEAOA010002342">
    <property type="protein sequence ID" value="KAK3594121.1"/>
    <property type="molecule type" value="Genomic_DNA"/>
</dbReference>
<dbReference type="Proteomes" id="UP001195483">
    <property type="component" value="Unassembled WGS sequence"/>
</dbReference>
<reference evidence="2" key="2">
    <citation type="journal article" date="2021" name="Genome Biol. Evol.">
        <title>Developing a high-quality reference genome for a parasitic bivalve with doubly uniparental inheritance (Bivalvia: Unionida).</title>
        <authorList>
            <person name="Smith C.H."/>
        </authorList>
    </citation>
    <scope>NUCLEOTIDE SEQUENCE</scope>
    <source>
        <strain evidence="2">CHS0354</strain>
        <tissue evidence="2">Mantle</tissue>
    </source>
</reference>
<evidence type="ECO:0000313" key="2">
    <source>
        <dbReference type="EMBL" id="KAK3594121.1"/>
    </source>
</evidence>
<dbReference type="AlphaFoldDB" id="A0AAE0VXU7"/>
<keyword evidence="3" id="KW-1185">Reference proteome</keyword>
<accession>A0AAE0VXU7</accession>
<feature type="compositionally biased region" description="Basic residues" evidence="1">
    <location>
        <begin position="249"/>
        <end position="264"/>
    </location>
</feature>
<feature type="compositionally biased region" description="Basic residues" evidence="1">
    <location>
        <begin position="232"/>
        <end position="241"/>
    </location>
</feature>
<sequence length="264" mass="30055">MMEVTDFNHRHGFRGGCVSKDLCVLNEQSLIGRRSNSNLKMYCCTEDNCNIQGLNTDVTTIKMTTVTPKHTTVCADDHVISCHEPHRHCDEESHMIHCRHSCGLCCAVVLLVGIVSAEICADVDSTACYLLNAKNPNLCHDPSLSVVCKRHCGQCPVVCNSCPHLVQNPNECNGTVTCGENEVCYMMEVMDFNYRHGFRGGCINKDVLKQQEHKRVSTGTVNDENEREIKREKRRAKRRKMKEMEERKRWKNISLKKKNVLNKE</sequence>
<reference evidence="2" key="3">
    <citation type="submission" date="2023-05" db="EMBL/GenBank/DDBJ databases">
        <authorList>
            <person name="Smith C.H."/>
        </authorList>
    </citation>
    <scope>NUCLEOTIDE SEQUENCE</scope>
    <source>
        <strain evidence="2">CHS0354</strain>
        <tissue evidence="2">Mantle</tissue>
    </source>
</reference>
<name>A0AAE0VXU7_9BIVA</name>
<evidence type="ECO:0000256" key="1">
    <source>
        <dbReference type="SAM" id="MobiDB-lite"/>
    </source>
</evidence>
<reference evidence="2" key="1">
    <citation type="journal article" date="2021" name="Genome Biol. Evol.">
        <title>A High-Quality Reference Genome for a Parasitic Bivalve with Doubly Uniparental Inheritance (Bivalvia: Unionida).</title>
        <authorList>
            <person name="Smith C.H."/>
        </authorList>
    </citation>
    <scope>NUCLEOTIDE SEQUENCE</scope>
    <source>
        <strain evidence="2">CHS0354</strain>
    </source>
</reference>
<organism evidence="2 3">
    <name type="scientific">Potamilus streckersoni</name>
    <dbReference type="NCBI Taxonomy" id="2493646"/>
    <lineage>
        <taxon>Eukaryota</taxon>
        <taxon>Metazoa</taxon>
        <taxon>Spiralia</taxon>
        <taxon>Lophotrochozoa</taxon>
        <taxon>Mollusca</taxon>
        <taxon>Bivalvia</taxon>
        <taxon>Autobranchia</taxon>
        <taxon>Heteroconchia</taxon>
        <taxon>Palaeoheterodonta</taxon>
        <taxon>Unionida</taxon>
        <taxon>Unionoidea</taxon>
        <taxon>Unionidae</taxon>
        <taxon>Ambleminae</taxon>
        <taxon>Lampsilini</taxon>
        <taxon>Potamilus</taxon>
    </lineage>
</organism>